<dbReference type="OrthoDB" id="4045at2"/>
<keyword evidence="6 9" id="KW-1133">Transmembrane helix</keyword>
<evidence type="ECO:0000313" key="12">
    <source>
        <dbReference type="Proteomes" id="UP000298458"/>
    </source>
</evidence>
<keyword evidence="5 8" id="KW-0653">Protein transport</keyword>
<feature type="transmembrane region" description="Helical" evidence="9">
    <location>
        <begin position="109"/>
        <end position="131"/>
    </location>
</feature>
<protein>
    <submittedName>
        <fullName evidence="11">MotA/TolQ/ExbB proton channel family protein</fullName>
    </submittedName>
</protein>
<feature type="domain" description="MotA/TolQ/ExbB proton channel" evidence="10">
    <location>
        <begin position="41"/>
        <end position="141"/>
    </location>
</feature>
<evidence type="ECO:0000256" key="4">
    <source>
        <dbReference type="ARBA" id="ARBA00022692"/>
    </source>
</evidence>
<evidence type="ECO:0000256" key="9">
    <source>
        <dbReference type="SAM" id="Phobius"/>
    </source>
</evidence>
<dbReference type="InterPro" id="IPR002898">
    <property type="entry name" value="MotA_ExbB_proton_chnl"/>
</dbReference>
<accession>A0A4R9GAZ7</accession>
<dbReference type="PANTHER" id="PTHR30625">
    <property type="entry name" value="PROTEIN TOLQ"/>
    <property type="match status" value="1"/>
</dbReference>
<evidence type="ECO:0000256" key="6">
    <source>
        <dbReference type="ARBA" id="ARBA00022989"/>
    </source>
</evidence>
<dbReference type="GO" id="GO:0005886">
    <property type="term" value="C:plasma membrane"/>
    <property type="evidence" value="ECO:0007669"/>
    <property type="project" value="UniProtKB-SubCell"/>
</dbReference>
<gene>
    <name evidence="11" type="ORF">EHO60_12830</name>
</gene>
<name>A0A4R9GAZ7_9LEPT</name>
<comment type="caution">
    <text evidence="11">The sequence shown here is derived from an EMBL/GenBank/DDBJ whole genome shotgun (WGS) entry which is preliminary data.</text>
</comment>
<dbReference type="Proteomes" id="UP000298458">
    <property type="component" value="Unassembled WGS sequence"/>
</dbReference>
<dbReference type="PANTHER" id="PTHR30625:SF15">
    <property type="entry name" value="BIOPOLYMER TRANSPORT PROTEIN EXBB"/>
    <property type="match status" value="1"/>
</dbReference>
<keyword evidence="2 8" id="KW-0813">Transport</keyword>
<keyword evidence="3" id="KW-1003">Cell membrane</keyword>
<evidence type="ECO:0000313" key="11">
    <source>
        <dbReference type="EMBL" id="TGK08912.1"/>
    </source>
</evidence>
<dbReference type="EMBL" id="RQET01000009">
    <property type="protein sequence ID" value="TGK08912.1"/>
    <property type="molecule type" value="Genomic_DNA"/>
</dbReference>
<evidence type="ECO:0000256" key="7">
    <source>
        <dbReference type="ARBA" id="ARBA00023136"/>
    </source>
</evidence>
<keyword evidence="7 9" id="KW-0472">Membrane</keyword>
<dbReference type="InterPro" id="IPR050790">
    <property type="entry name" value="ExbB/TolQ_transport"/>
</dbReference>
<evidence type="ECO:0000256" key="1">
    <source>
        <dbReference type="ARBA" id="ARBA00004651"/>
    </source>
</evidence>
<evidence type="ECO:0000259" key="10">
    <source>
        <dbReference type="Pfam" id="PF01618"/>
    </source>
</evidence>
<evidence type="ECO:0000256" key="8">
    <source>
        <dbReference type="RuleBase" id="RU004057"/>
    </source>
</evidence>
<comment type="similarity">
    <text evidence="8">Belongs to the exbB/tolQ family.</text>
</comment>
<dbReference type="AlphaFoldDB" id="A0A4R9GAZ7"/>
<dbReference type="GO" id="GO:0017038">
    <property type="term" value="P:protein import"/>
    <property type="evidence" value="ECO:0007669"/>
    <property type="project" value="TreeGrafter"/>
</dbReference>
<dbReference type="RefSeq" id="WP_135768601.1">
    <property type="nucleotide sequence ID" value="NZ_RQET01000009.1"/>
</dbReference>
<evidence type="ECO:0000256" key="2">
    <source>
        <dbReference type="ARBA" id="ARBA00022448"/>
    </source>
</evidence>
<comment type="subcellular location">
    <subcellularLocation>
        <location evidence="1">Cell membrane</location>
        <topology evidence="1">Multi-pass membrane protein</topology>
    </subcellularLocation>
    <subcellularLocation>
        <location evidence="8">Membrane</location>
        <topology evidence="8">Multi-pass membrane protein</topology>
    </subcellularLocation>
</comment>
<evidence type="ECO:0000256" key="5">
    <source>
        <dbReference type="ARBA" id="ARBA00022927"/>
    </source>
</evidence>
<keyword evidence="4 9" id="KW-0812">Transmembrane</keyword>
<organism evidence="11 12">
    <name type="scientific">Leptospira fletcheri</name>
    <dbReference type="NCBI Taxonomy" id="2484981"/>
    <lineage>
        <taxon>Bacteria</taxon>
        <taxon>Pseudomonadati</taxon>
        <taxon>Spirochaetota</taxon>
        <taxon>Spirochaetia</taxon>
        <taxon>Leptospirales</taxon>
        <taxon>Leptospiraceae</taxon>
        <taxon>Leptospira</taxon>
    </lineage>
</organism>
<feature type="transmembrane region" description="Helical" evidence="9">
    <location>
        <begin position="6"/>
        <end position="28"/>
    </location>
</feature>
<evidence type="ECO:0000256" key="3">
    <source>
        <dbReference type="ARBA" id="ARBA00022475"/>
    </source>
</evidence>
<sequence>MFASGWDWVSTLIGMLSVWNLGTFFHVITSVPKFKKELLQEFRSDIDSEIWEEKVSAKLFLLETRLVWIRHLAGIATMLGLLGTVLGISEAFSSLQAAGTVSLDAFAGGIRLALVTTIFGLSVAIPSLWAFQFLKNRILGLERETLSWSKIPPTGSE</sequence>
<proteinExistence type="inferred from homology"/>
<feature type="transmembrane region" description="Helical" evidence="9">
    <location>
        <begin position="68"/>
        <end position="89"/>
    </location>
</feature>
<dbReference type="Pfam" id="PF01618">
    <property type="entry name" value="MotA_ExbB"/>
    <property type="match status" value="1"/>
</dbReference>
<keyword evidence="12" id="KW-1185">Reference proteome</keyword>
<reference evidence="11" key="1">
    <citation type="journal article" date="2019" name="PLoS Negl. Trop. Dis.">
        <title>Revisiting the worldwide diversity of Leptospira species in the environment.</title>
        <authorList>
            <person name="Vincent A.T."/>
            <person name="Schiettekatte O."/>
            <person name="Bourhy P."/>
            <person name="Veyrier F.J."/>
            <person name="Picardeau M."/>
        </authorList>
    </citation>
    <scope>NUCLEOTIDE SEQUENCE [LARGE SCALE GENOMIC DNA]</scope>
    <source>
        <strain evidence="11">SSW15</strain>
    </source>
</reference>